<dbReference type="InterPro" id="IPR011063">
    <property type="entry name" value="TilS/TtcA_N"/>
</dbReference>
<feature type="binding site" evidence="3">
    <location>
        <begin position="53"/>
        <end position="55"/>
    </location>
    <ligand>
        <name>ATP</name>
        <dbReference type="ChEBI" id="CHEBI:30616"/>
    </ligand>
</feature>
<protein>
    <submittedName>
        <fullName evidence="7">Adenine nucleotide alpha hydrolase family protein</fullName>
    </submittedName>
</protein>
<dbReference type="Gene3D" id="3.40.50.620">
    <property type="entry name" value="HUPs"/>
    <property type="match status" value="1"/>
</dbReference>
<dbReference type="GO" id="GO:0002144">
    <property type="term" value="C:cytosolic tRNA wobble base thiouridylase complex"/>
    <property type="evidence" value="ECO:0007669"/>
    <property type="project" value="TreeGrafter"/>
</dbReference>
<reference evidence="7" key="1">
    <citation type="journal article" date="2020" name="mSystems">
        <title>Genome- and Community-Level Interaction Insights into Carbon Utilization and Element Cycling Functions of Hydrothermarchaeota in Hydrothermal Sediment.</title>
        <authorList>
            <person name="Zhou Z."/>
            <person name="Liu Y."/>
            <person name="Xu W."/>
            <person name="Pan J."/>
            <person name="Luo Z.H."/>
            <person name="Li M."/>
        </authorList>
    </citation>
    <scope>NUCLEOTIDE SEQUENCE [LARGE SCALE GENOMIC DNA]</scope>
    <source>
        <strain evidence="7">SpSt-747</strain>
    </source>
</reference>
<dbReference type="GO" id="GO:0002143">
    <property type="term" value="P:tRNA wobble position uridine thiolation"/>
    <property type="evidence" value="ECO:0007669"/>
    <property type="project" value="TreeGrafter"/>
</dbReference>
<dbReference type="PANTHER" id="PTHR11807">
    <property type="entry name" value="ATPASES OF THE PP SUPERFAMILY-RELATED"/>
    <property type="match status" value="1"/>
</dbReference>
<organism evidence="7">
    <name type="scientific">Candidatus Caldatribacterium californiense</name>
    <dbReference type="NCBI Taxonomy" id="1454726"/>
    <lineage>
        <taxon>Bacteria</taxon>
        <taxon>Pseudomonadati</taxon>
        <taxon>Atribacterota</taxon>
        <taxon>Atribacteria</taxon>
        <taxon>Atribacterales</taxon>
        <taxon>Candidatus Caldatribacteriaceae</taxon>
        <taxon>Candidatus Caldatribacterium</taxon>
    </lineage>
</organism>
<accession>A0A7V3YGD0</accession>
<keyword evidence="3" id="KW-0067">ATP-binding</keyword>
<dbReference type="PIRSF" id="PIRSF004976">
    <property type="entry name" value="ATPase_YdaO"/>
    <property type="match status" value="1"/>
</dbReference>
<dbReference type="EMBL" id="DTFV01000062">
    <property type="protein sequence ID" value="HGI30546.1"/>
    <property type="molecule type" value="Genomic_DNA"/>
</dbReference>
<evidence type="ECO:0000256" key="2">
    <source>
        <dbReference type="PIRSR" id="PIRSR004976-50"/>
    </source>
</evidence>
<proteinExistence type="predicted"/>
<dbReference type="PANTHER" id="PTHR11807:SF27">
    <property type="entry name" value="TRNA-5-METHYLURIDINE(54) 2-SULFURTRANSFERASE"/>
    <property type="match status" value="1"/>
</dbReference>
<keyword evidence="1" id="KW-0808">Transferase</keyword>
<dbReference type="Pfam" id="PF02132">
    <property type="entry name" value="RecR_ZnF"/>
    <property type="match status" value="1"/>
</dbReference>
<evidence type="ECO:0000256" key="1">
    <source>
        <dbReference type="ARBA" id="ARBA00022679"/>
    </source>
</evidence>
<evidence type="ECO:0000259" key="5">
    <source>
        <dbReference type="Pfam" id="PF02132"/>
    </source>
</evidence>
<feature type="domain" description="RecR protein" evidence="5">
    <location>
        <begin position="274"/>
        <end position="293"/>
    </location>
</feature>
<feature type="binding site" evidence="2">
    <location>
        <position position="6"/>
    </location>
    <ligand>
        <name>Zn(2+)</name>
        <dbReference type="ChEBI" id="CHEBI:29105"/>
        <label>1</label>
    </ligand>
</feature>
<evidence type="ECO:0000259" key="4">
    <source>
        <dbReference type="Pfam" id="PF01171"/>
    </source>
</evidence>
<comment type="caution">
    <text evidence="7">The sequence shown here is derived from an EMBL/GenBank/DDBJ whole genome shotgun (WGS) entry which is preliminary data.</text>
</comment>
<dbReference type="GO" id="GO:0016787">
    <property type="term" value="F:hydrolase activity"/>
    <property type="evidence" value="ECO:0007669"/>
    <property type="project" value="UniProtKB-KW"/>
</dbReference>
<feature type="domain" description="tRNA(Ile)-lysidine/2-thiocytidine synthase N-terminal" evidence="4">
    <location>
        <begin position="49"/>
        <end position="220"/>
    </location>
</feature>
<feature type="binding site" evidence="2">
    <location>
        <position position="292"/>
    </location>
    <ligand>
        <name>Zn(2+)</name>
        <dbReference type="ChEBI" id="CHEBI:29105"/>
        <label>2</label>
    </ligand>
</feature>
<sequence length="312" mass="36032">MKCSRCGKPAFAKFKRHNAAFCEECFDLFFERQVEGAIRRKRMFTRNEKVLLGVSGGKDSMALWHYLHRAGYRVFGVHVFLGIGEYSEKSREVVTTFARSRNLPLTVLDVQDFIGCSLPEATRRLRERAPCSLCGSIKRHILNRFAFEEGFAVYATGHNLDDEAATLLGNVLHWHVDYLAHQDPHLPSPHPKMTRKVKPFYTLTEEEILRYVELHRIPFVPERCPLSQKAKSLNYKEALALLEERSPGTKHMFFLGFLEKGKAYFARNLTPPELRECQRCGMPTTQEVCAFCRTVEKLKAKEVKNHAHSRRE</sequence>
<evidence type="ECO:0000259" key="6">
    <source>
        <dbReference type="Pfam" id="PF22082"/>
    </source>
</evidence>
<feature type="binding site" evidence="2">
    <location>
        <position position="25"/>
    </location>
    <ligand>
        <name>Zn(2+)</name>
        <dbReference type="ChEBI" id="CHEBI:29105"/>
        <label>1</label>
    </ligand>
</feature>
<dbReference type="GO" id="GO:0000049">
    <property type="term" value="F:tRNA binding"/>
    <property type="evidence" value="ECO:0007669"/>
    <property type="project" value="TreeGrafter"/>
</dbReference>
<feature type="binding site" evidence="3">
    <location>
        <position position="162"/>
    </location>
    <ligand>
        <name>ATP</name>
        <dbReference type="ChEBI" id="CHEBI:30616"/>
    </ligand>
</feature>
<feature type="binding site" evidence="3">
    <location>
        <position position="79"/>
    </location>
    <ligand>
        <name>ATP</name>
        <dbReference type="ChEBI" id="CHEBI:30616"/>
    </ligand>
</feature>
<keyword evidence="2" id="KW-0479">Metal-binding</keyword>
<evidence type="ECO:0000256" key="3">
    <source>
        <dbReference type="PIRSR" id="PIRSR004976-51"/>
    </source>
</evidence>
<dbReference type="SUPFAM" id="SSF52402">
    <property type="entry name" value="Adenine nucleotide alpha hydrolases-like"/>
    <property type="match status" value="1"/>
</dbReference>
<keyword evidence="3" id="KW-0547">Nucleotide-binding</keyword>
<feature type="binding site" evidence="2">
    <location>
        <position position="3"/>
    </location>
    <ligand>
        <name>Zn(2+)</name>
        <dbReference type="ChEBI" id="CHEBI:29105"/>
        <label>1</label>
    </ligand>
</feature>
<feature type="binding site" evidence="2">
    <location>
        <position position="22"/>
    </location>
    <ligand>
        <name>Zn(2+)</name>
        <dbReference type="ChEBI" id="CHEBI:29105"/>
        <label>1</label>
    </ligand>
</feature>
<dbReference type="Pfam" id="PF22082">
    <property type="entry name" value="TtuA_LIM_N"/>
    <property type="match status" value="1"/>
</dbReference>
<evidence type="ECO:0000313" key="7">
    <source>
        <dbReference type="EMBL" id="HGI30546.1"/>
    </source>
</evidence>
<dbReference type="InterPro" id="IPR014729">
    <property type="entry name" value="Rossmann-like_a/b/a_fold"/>
</dbReference>
<dbReference type="GO" id="GO:0016740">
    <property type="term" value="F:transferase activity"/>
    <property type="evidence" value="ECO:0007669"/>
    <property type="project" value="UniProtKB-KW"/>
</dbReference>
<feature type="binding site" evidence="2">
    <location>
        <position position="289"/>
    </location>
    <ligand>
        <name>Zn(2+)</name>
        <dbReference type="ChEBI" id="CHEBI:29105"/>
        <label>2</label>
    </ligand>
</feature>
<keyword evidence="2" id="KW-0862">Zinc</keyword>
<feature type="binding site" evidence="2">
    <location>
        <position position="280"/>
    </location>
    <ligand>
        <name>Zn(2+)</name>
        <dbReference type="ChEBI" id="CHEBI:29105"/>
        <label>2</label>
    </ligand>
</feature>
<feature type="binding site" evidence="2">
    <location>
        <position position="277"/>
    </location>
    <ligand>
        <name>Zn(2+)</name>
        <dbReference type="ChEBI" id="CHEBI:29105"/>
        <label>2</label>
    </ligand>
</feature>
<dbReference type="GO" id="GO:0046872">
    <property type="term" value="F:metal ion binding"/>
    <property type="evidence" value="ECO:0007669"/>
    <property type="project" value="UniProtKB-KW"/>
</dbReference>
<dbReference type="GO" id="GO:0006281">
    <property type="term" value="P:DNA repair"/>
    <property type="evidence" value="ECO:0007669"/>
    <property type="project" value="InterPro"/>
</dbReference>
<dbReference type="Pfam" id="PF01171">
    <property type="entry name" value="ATP_bind_3"/>
    <property type="match status" value="1"/>
</dbReference>
<feature type="binding site" evidence="3">
    <location>
        <position position="59"/>
    </location>
    <ligand>
        <name>ATP</name>
        <dbReference type="ChEBI" id="CHEBI:30616"/>
    </ligand>
</feature>
<dbReference type="AlphaFoldDB" id="A0A7V3YGD0"/>
<feature type="domain" description="2-thiouridine synthetase TtuA-like N-terminal LIM" evidence="6">
    <location>
        <begin position="2"/>
        <end position="26"/>
    </location>
</feature>
<gene>
    <name evidence="7" type="ORF">ENV30_04460</name>
</gene>
<dbReference type="InterPro" id="IPR035107">
    <property type="entry name" value="tRNA_thiolation_TtcA_Ctu1"/>
</dbReference>
<dbReference type="InterPro" id="IPR054306">
    <property type="entry name" value="TtuA-like_LIM_N"/>
</dbReference>
<dbReference type="InterPro" id="IPR015967">
    <property type="entry name" value="Rcmb_RecR_Znf"/>
</dbReference>
<dbReference type="GO" id="GO:0005524">
    <property type="term" value="F:ATP binding"/>
    <property type="evidence" value="ECO:0007669"/>
    <property type="project" value="UniProtKB-KW"/>
</dbReference>
<dbReference type="GO" id="GO:0006310">
    <property type="term" value="P:DNA recombination"/>
    <property type="evidence" value="ECO:0007669"/>
    <property type="project" value="InterPro"/>
</dbReference>
<name>A0A7V3YGD0_9BACT</name>
<feature type="binding site" evidence="3">
    <location>
        <position position="157"/>
    </location>
    <ligand>
        <name>ATP</name>
        <dbReference type="ChEBI" id="CHEBI:30616"/>
    </ligand>
</feature>
<keyword evidence="7" id="KW-0378">Hydrolase</keyword>